<sequence length="141" mass="16761">MAQEKRKVDLGTDYLAWKKVYEREKRFFYIRTKFVPNLKAECITGKSYAKHDVMCKEKADQNFVKMIKEQSTKGPRDQSEHPTTENQRYGWYPELQPVQKFDPRLYHAHQKSHITWLAEQILLGTRDMPKPPPFTGIPFKT</sequence>
<evidence type="ECO:0000256" key="4">
    <source>
        <dbReference type="ARBA" id="ARBA00023212"/>
    </source>
</evidence>
<evidence type="ECO:0000256" key="7">
    <source>
        <dbReference type="SAM" id="MobiDB-lite"/>
    </source>
</evidence>
<gene>
    <name evidence="9" type="primary">LOC117645075</name>
</gene>
<organism evidence="9">
    <name type="scientific">Thrips palmi</name>
    <name type="common">Melon thrips</name>
    <dbReference type="NCBI Taxonomy" id="161013"/>
    <lineage>
        <taxon>Eukaryota</taxon>
        <taxon>Metazoa</taxon>
        <taxon>Ecdysozoa</taxon>
        <taxon>Arthropoda</taxon>
        <taxon>Hexapoda</taxon>
        <taxon>Insecta</taxon>
        <taxon>Pterygota</taxon>
        <taxon>Neoptera</taxon>
        <taxon>Paraneoptera</taxon>
        <taxon>Thysanoptera</taxon>
        <taxon>Terebrantia</taxon>
        <taxon>Thripoidea</taxon>
        <taxon>Thripidae</taxon>
        <taxon>Thrips</taxon>
    </lineage>
</organism>
<feature type="compositionally biased region" description="Basic and acidic residues" evidence="7">
    <location>
        <begin position="68"/>
        <end position="83"/>
    </location>
</feature>
<evidence type="ECO:0000256" key="2">
    <source>
        <dbReference type="ARBA" id="ARBA00004245"/>
    </source>
</evidence>
<evidence type="ECO:0000256" key="6">
    <source>
        <dbReference type="ARBA" id="ARBA00034777"/>
    </source>
</evidence>
<evidence type="ECO:0000256" key="3">
    <source>
        <dbReference type="ARBA" id="ARBA00022490"/>
    </source>
</evidence>
<accession>A0A6P8YTS7</accession>
<comment type="subcellular location">
    <subcellularLocation>
        <location evidence="1">Cell projection</location>
        <location evidence="1">Cilium</location>
    </subcellularLocation>
    <subcellularLocation>
        <location evidence="2">Cytoplasm</location>
        <location evidence="2">Cytoskeleton</location>
    </subcellularLocation>
</comment>
<dbReference type="Proteomes" id="UP000515158">
    <property type="component" value="Unplaced"/>
</dbReference>
<dbReference type="RefSeq" id="XP_034240875.1">
    <property type="nucleotide sequence ID" value="XM_034384984.1"/>
</dbReference>
<dbReference type="OrthoDB" id="446290at2759"/>
<reference evidence="9" key="1">
    <citation type="submission" date="2025-08" db="UniProtKB">
        <authorList>
            <consortium name="RefSeq"/>
        </authorList>
    </citation>
    <scope>IDENTIFICATION</scope>
    <source>
        <tissue evidence="9">Total insect</tissue>
    </source>
</reference>
<dbReference type="InterPro" id="IPR029214">
    <property type="entry name" value="CFAP144"/>
</dbReference>
<evidence type="ECO:0000313" key="9">
    <source>
        <dbReference type="RefSeq" id="XP_034240875.1"/>
    </source>
</evidence>
<evidence type="ECO:0000256" key="5">
    <source>
        <dbReference type="ARBA" id="ARBA00023273"/>
    </source>
</evidence>
<dbReference type="GO" id="GO:0005856">
    <property type="term" value="C:cytoskeleton"/>
    <property type="evidence" value="ECO:0007669"/>
    <property type="project" value="UniProtKB-SubCell"/>
</dbReference>
<evidence type="ECO:0000256" key="1">
    <source>
        <dbReference type="ARBA" id="ARBA00004138"/>
    </source>
</evidence>
<dbReference type="Pfam" id="PF14886">
    <property type="entry name" value="FAM183"/>
    <property type="match status" value="1"/>
</dbReference>
<dbReference type="GO" id="GO:0005929">
    <property type="term" value="C:cilium"/>
    <property type="evidence" value="ECO:0007669"/>
    <property type="project" value="UniProtKB-SubCell"/>
</dbReference>
<dbReference type="GeneID" id="117645075"/>
<feature type="region of interest" description="Disordered" evidence="7">
    <location>
        <begin position="68"/>
        <end position="89"/>
    </location>
</feature>
<comment type="similarity">
    <text evidence="6">Belongs to the CFAP144 family.</text>
</comment>
<keyword evidence="5" id="KW-0966">Cell projection</keyword>
<keyword evidence="8" id="KW-1185">Reference proteome</keyword>
<evidence type="ECO:0000313" key="8">
    <source>
        <dbReference type="Proteomes" id="UP000515158"/>
    </source>
</evidence>
<proteinExistence type="inferred from homology"/>
<protein>
    <submittedName>
        <fullName evidence="9">Uncharacterized protein LOC117645075 isoform X2</fullName>
    </submittedName>
</protein>
<keyword evidence="4" id="KW-0206">Cytoskeleton</keyword>
<keyword evidence="3" id="KW-0963">Cytoplasm</keyword>
<name>A0A6P8YTS7_THRPL</name>
<dbReference type="AlphaFoldDB" id="A0A6P8YTS7"/>